<comment type="caution">
    <text evidence="7">The sequence shown here is derived from an EMBL/GenBank/DDBJ whole genome shotgun (WGS) entry which is preliminary data.</text>
</comment>
<dbReference type="Pfam" id="PF00400">
    <property type="entry name" value="WD40"/>
    <property type="match status" value="7"/>
</dbReference>
<comment type="function">
    <text evidence="5">Involved in pre-mRNA splicing and required for cell cycle progression at G2/M.</text>
</comment>
<dbReference type="InterPro" id="IPR019775">
    <property type="entry name" value="WD40_repeat_CS"/>
</dbReference>
<dbReference type="AlphaFoldDB" id="A0AAW0CK96"/>
<dbReference type="EMBL" id="JAWWNJ010000016">
    <property type="protein sequence ID" value="KAK7039420.1"/>
    <property type="molecule type" value="Genomic_DNA"/>
</dbReference>
<dbReference type="Gene3D" id="2.130.10.10">
    <property type="entry name" value="YVTN repeat-like/Quinoprotein amine dehydrogenase"/>
    <property type="match status" value="1"/>
</dbReference>
<dbReference type="PRINTS" id="PR00320">
    <property type="entry name" value="GPROTEINBRPT"/>
</dbReference>
<feature type="repeat" description="WD" evidence="4">
    <location>
        <begin position="265"/>
        <end position="306"/>
    </location>
</feature>
<proteinExistence type="inferred from homology"/>
<accession>A0AAW0CK96</accession>
<feature type="region of interest" description="Disordered" evidence="6">
    <location>
        <begin position="513"/>
        <end position="571"/>
    </location>
</feature>
<dbReference type="InterPro" id="IPR015943">
    <property type="entry name" value="WD40/YVTN_repeat-like_dom_sf"/>
</dbReference>
<evidence type="ECO:0000256" key="5">
    <source>
        <dbReference type="RuleBase" id="RU369036"/>
    </source>
</evidence>
<organism evidence="7 8">
    <name type="scientific">Favolaschia claudopus</name>
    <dbReference type="NCBI Taxonomy" id="2862362"/>
    <lineage>
        <taxon>Eukaryota</taxon>
        <taxon>Fungi</taxon>
        <taxon>Dikarya</taxon>
        <taxon>Basidiomycota</taxon>
        <taxon>Agaricomycotina</taxon>
        <taxon>Agaricomycetes</taxon>
        <taxon>Agaricomycetidae</taxon>
        <taxon>Agaricales</taxon>
        <taxon>Marasmiineae</taxon>
        <taxon>Mycenaceae</taxon>
        <taxon>Favolaschia</taxon>
    </lineage>
</organism>
<evidence type="ECO:0000313" key="7">
    <source>
        <dbReference type="EMBL" id="KAK7039420.1"/>
    </source>
</evidence>
<keyword evidence="5" id="KW-0508">mRNA splicing</keyword>
<evidence type="ECO:0000256" key="2">
    <source>
        <dbReference type="ARBA" id="ARBA00022737"/>
    </source>
</evidence>
<feature type="repeat" description="WD" evidence="4">
    <location>
        <begin position="181"/>
        <end position="222"/>
    </location>
</feature>
<dbReference type="SMART" id="SM00320">
    <property type="entry name" value="WD40"/>
    <property type="match status" value="7"/>
</dbReference>
<name>A0AAW0CK96_9AGAR</name>
<keyword evidence="5" id="KW-0747">Spliceosome</keyword>
<dbReference type="PROSITE" id="PS50294">
    <property type="entry name" value="WD_REPEATS_REGION"/>
    <property type="match status" value="4"/>
</dbReference>
<protein>
    <recommendedName>
        <fullName evidence="5">Pre-mRNA-splicing factor PRP46</fullName>
    </recommendedName>
    <alternativeName>
        <fullName evidence="5">Pre-mRNA-processing protein 46</fullName>
    </alternativeName>
</protein>
<dbReference type="GO" id="GO:0000398">
    <property type="term" value="P:mRNA splicing, via spliceosome"/>
    <property type="evidence" value="ECO:0007669"/>
    <property type="project" value="UniProtKB-UniRule"/>
</dbReference>
<dbReference type="Proteomes" id="UP001362999">
    <property type="component" value="Unassembled WGS sequence"/>
</dbReference>
<dbReference type="PANTHER" id="PTHR19923:SF0">
    <property type="entry name" value="PLEIOTROPIC REGULATOR 1"/>
    <property type="match status" value="1"/>
</dbReference>
<reference evidence="7 8" key="1">
    <citation type="journal article" date="2024" name="J Genomics">
        <title>Draft genome sequencing and assembly of Favolaschia claudopus CIRM-BRFM 2984 isolated from oak limbs.</title>
        <authorList>
            <person name="Navarro D."/>
            <person name="Drula E."/>
            <person name="Chaduli D."/>
            <person name="Cazenave R."/>
            <person name="Ahrendt S."/>
            <person name="Wang J."/>
            <person name="Lipzen A."/>
            <person name="Daum C."/>
            <person name="Barry K."/>
            <person name="Grigoriev I.V."/>
            <person name="Favel A."/>
            <person name="Rosso M.N."/>
            <person name="Martin F."/>
        </authorList>
    </citation>
    <scope>NUCLEOTIDE SEQUENCE [LARGE SCALE GENOMIC DNA]</scope>
    <source>
        <strain evidence="7 8">CIRM-BRFM 2984</strain>
    </source>
</reference>
<dbReference type="InterPro" id="IPR020472">
    <property type="entry name" value="WD40_PAC1"/>
</dbReference>
<dbReference type="FunFam" id="2.130.10.10:FF:000012">
    <property type="entry name" value="Putative pleiotropic regulator 1"/>
    <property type="match status" value="1"/>
</dbReference>
<keyword evidence="5" id="KW-0539">Nucleus</keyword>
<evidence type="ECO:0000256" key="6">
    <source>
        <dbReference type="SAM" id="MobiDB-lite"/>
    </source>
</evidence>
<keyword evidence="5" id="KW-0507">mRNA processing</keyword>
<dbReference type="CDD" id="cd00200">
    <property type="entry name" value="WD40"/>
    <property type="match status" value="1"/>
</dbReference>
<evidence type="ECO:0000313" key="8">
    <source>
        <dbReference type="Proteomes" id="UP001362999"/>
    </source>
</evidence>
<dbReference type="InterPro" id="IPR036322">
    <property type="entry name" value="WD40_repeat_dom_sf"/>
</dbReference>
<dbReference type="GO" id="GO:0000974">
    <property type="term" value="C:Prp19 complex"/>
    <property type="evidence" value="ECO:0007669"/>
    <property type="project" value="TreeGrafter"/>
</dbReference>
<gene>
    <name evidence="7" type="ORF">R3P38DRAFT_2514553</name>
</gene>
<keyword evidence="2 5" id="KW-0677">Repeat</keyword>
<feature type="repeat" description="WD" evidence="4">
    <location>
        <begin position="223"/>
        <end position="264"/>
    </location>
</feature>
<dbReference type="InterPro" id="IPR045241">
    <property type="entry name" value="Prp46/PLRG1-like"/>
</dbReference>
<evidence type="ECO:0000256" key="1">
    <source>
        <dbReference type="ARBA" id="ARBA00022574"/>
    </source>
</evidence>
<dbReference type="GO" id="GO:0071013">
    <property type="term" value="C:catalytic step 2 spliceosome"/>
    <property type="evidence" value="ECO:0007669"/>
    <property type="project" value="TreeGrafter"/>
</dbReference>
<dbReference type="GO" id="GO:0071011">
    <property type="term" value="C:precatalytic spliceosome"/>
    <property type="evidence" value="ECO:0007669"/>
    <property type="project" value="TreeGrafter"/>
</dbReference>
<comment type="subcellular location">
    <subcellularLocation>
        <location evidence="5">Nucleus</location>
    </subcellularLocation>
</comment>
<dbReference type="PANTHER" id="PTHR19923">
    <property type="entry name" value="WD40 REPEAT PROTEINPRL1/PRL2-RELATED"/>
    <property type="match status" value="1"/>
</dbReference>
<dbReference type="PROSITE" id="PS50082">
    <property type="entry name" value="WD_REPEATS_2"/>
    <property type="match status" value="5"/>
</dbReference>
<dbReference type="SUPFAM" id="SSF50978">
    <property type="entry name" value="WD40 repeat-like"/>
    <property type="match status" value="1"/>
</dbReference>
<keyword evidence="8" id="KW-1185">Reference proteome</keyword>
<feature type="repeat" description="WD" evidence="4">
    <location>
        <begin position="139"/>
        <end position="180"/>
    </location>
</feature>
<dbReference type="PROSITE" id="PS00678">
    <property type="entry name" value="WD_REPEATS_1"/>
    <property type="match status" value="2"/>
</dbReference>
<feature type="repeat" description="WD" evidence="4">
    <location>
        <begin position="350"/>
        <end position="390"/>
    </location>
</feature>
<sequence>MATAALPPLDSLFRQSAKRTRDIFESCPDEGLRDDEKSARIRLSVKIRDEYRDYKDLPPALLSQQGPVGPSRPKETRKMITAGPDNNTSRMIATIDNTPVTQPSTFQSASKLSQALTLHKTTRTIKPTYHAPWKLVRVISGHLGWVRSAAVEPGNQWFATGAGDRVIKIWDLASGELKLSLTGHISTVRGLAVSPRHPYLFSCGEDKMVRCWDLEANKIIRHYHGHLSGVYCLSLHPTLDVLVTAGRDASARVWDMRTKAQIHVLSGHTATVADVKCQESEPQVITGSMDSTVRLWDLAAGKTRVTLTHHKKSVRALAIHPTEYSFASGSAGGNNIKKWKCPDGNFVFNFSGHNAIVNTLSVNAEGVFFSGADNGSLSFWDYNTGTPFQNMEDVPQPGSLESESGVFCSTFDMTGTRLITGGADKTIKVGIISSVPKRKLTTLLRFMPSNRNSCCCNIIIVGSIVPLNPVSACICWKVHMTYAAKSRWCDGLQLIVCMIQEEDTAAVATTEIQGTHAKENQNRKEKKDRYKKELQEEPNPLNFQARSRQMHSENHPAQPVNEDEDEAAKPE</sequence>
<comment type="similarity">
    <text evidence="3 5">Belongs to the WD repeat PRL1/PRL2 family.</text>
</comment>
<evidence type="ECO:0000256" key="4">
    <source>
        <dbReference type="PROSITE-ProRule" id="PRU00221"/>
    </source>
</evidence>
<dbReference type="InterPro" id="IPR001680">
    <property type="entry name" value="WD40_rpt"/>
</dbReference>
<evidence type="ECO:0000256" key="3">
    <source>
        <dbReference type="ARBA" id="ARBA00025726"/>
    </source>
</evidence>
<keyword evidence="1 4" id="KW-0853">WD repeat</keyword>
<feature type="compositionally biased region" description="Basic and acidic residues" evidence="6">
    <location>
        <begin position="516"/>
        <end position="535"/>
    </location>
</feature>
<feature type="compositionally biased region" description="Acidic residues" evidence="6">
    <location>
        <begin position="561"/>
        <end position="571"/>
    </location>
</feature>
<comment type="subunit">
    <text evidence="5">Associated with the spliceosome.</text>
</comment>